<dbReference type="Proteomes" id="UP000467132">
    <property type="component" value="Unassembled WGS sequence"/>
</dbReference>
<evidence type="ECO:0000313" key="2">
    <source>
        <dbReference type="EMBL" id="NBI07945.1"/>
    </source>
</evidence>
<proteinExistence type="predicted"/>
<feature type="transmembrane region" description="Helical" evidence="1">
    <location>
        <begin position="7"/>
        <end position="27"/>
    </location>
</feature>
<accession>A0A845QZP0</accession>
<dbReference type="AlphaFoldDB" id="A0A845QZP0"/>
<keyword evidence="1" id="KW-0812">Transmembrane</keyword>
<keyword evidence="1" id="KW-0472">Membrane</keyword>
<keyword evidence="1" id="KW-1133">Transmembrane helix</keyword>
<name>A0A845QZP0_9CLOT</name>
<dbReference type="EMBL" id="QXXA01000016">
    <property type="protein sequence ID" value="NBI07945.1"/>
    <property type="molecule type" value="Genomic_DNA"/>
</dbReference>
<organism evidence="2 3">
    <name type="scientific">Senegalia massiliensis</name>
    <dbReference type="NCBI Taxonomy" id="1720316"/>
    <lineage>
        <taxon>Bacteria</taxon>
        <taxon>Bacillati</taxon>
        <taxon>Bacillota</taxon>
        <taxon>Clostridia</taxon>
        <taxon>Eubacteriales</taxon>
        <taxon>Clostridiaceae</taxon>
        <taxon>Senegalia</taxon>
    </lineage>
</organism>
<reference evidence="2 3" key="1">
    <citation type="submission" date="2018-08" db="EMBL/GenBank/DDBJ databases">
        <title>Murine metabolic-syndrome-specific gut microbial biobank.</title>
        <authorList>
            <person name="Liu C."/>
        </authorList>
    </citation>
    <scope>NUCLEOTIDE SEQUENCE [LARGE SCALE GENOMIC DNA]</scope>
    <source>
        <strain evidence="2 3">583</strain>
    </source>
</reference>
<evidence type="ECO:0000256" key="1">
    <source>
        <dbReference type="SAM" id="Phobius"/>
    </source>
</evidence>
<comment type="caution">
    <text evidence="2">The sequence shown here is derived from an EMBL/GenBank/DDBJ whole genome shotgun (WGS) entry which is preliminary data.</text>
</comment>
<keyword evidence="3" id="KW-1185">Reference proteome</keyword>
<protein>
    <submittedName>
        <fullName evidence="2">Uncharacterized protein</fullName>
    </submittedName>
</protein>
<feature type="transmembrane region" description="Helical" evidence="1">
    <location>
        <begin position="33"/>
        <end position="51"/>
    </location>
</feature>
<gene>
    <name evidence="2" type="ORF">D3Z33_13875</name>
</gene>
<sequence length="116" mass="13953">MENSQMKYNLIILIIVFGSILLSQFIFNLEGSFTLLFLIYFINVVLIPKWIKDKEIKLNKKIIEIKIIFLLSNLIIFHNYDFKDIKNYLLWFFIILIVSVILDIIYKSIINQKKYN</sequence>
<dbReference type="RefSeq" id="WP_160198403.1">
    <property type="nucleotide sequence ID" value="NZ_QXXA01000016.1"/>
</dbReference>
<evidence type="ECO:0000313" key="3">
    <source>
        <dbReference type="Proteomes" id="UP000467132"/>
    </source>
</evidence>
<feature type="transmembrane region" description="Helical" evidence="1">
    <location>
        <begin position="88"/>
        <end position="106"/>
    </location>
</feature>
<feature type="transmembrane region" description="Helical" evidence="1">
    <location>
        <begin position="63"/>
        <end position="82"/>
    </location>
</feature>